<feature type="transmembrane region" description="Helical" evidence="7">
    <location>
        <begin position="37"/>
        <end position="60"/>
    </location>
</feature>
<evidence type="ECO:0000256" key="4">
    <source>
        <dbReference type="ARBA" id="ARBA00022692"/>
    </source>
</evidence>
<reference evidence="9" key="1">
    <citation type="journal article" date="2014" name="Int. J. Syst. Evol. Microbiol.">
        <title>Complete genome sequence of Corynebacterium casei LMG S-19264T (=DSM 44701T), isolated from a smear-ripened cheese.</title>
        <authorList>
            <consortium name="US DOE Joint Genome Institute (JGI-PGF)"/>
            <person name="Walter F."/>
            <person name="Albersmeier A."/>
            <person name="Kalinowski J."/>
            <person name="Ruckert C."/>
        </authorList>
    </citation>
    <scope>NUCLEOTIDE SEQUENCE</scope>
    <source>
        <strain evidence="9">JCM 19831</strain>
    </source>
</reference>
<dbReference type="Gene3D" id="1.10.3720.10">
    <property type="entry name" value="MetI-like"/>
    <property type="match status" value="1"/>
</dbReference>
<evidence type="ECO:0000256" key="7">
    <source>
        <dbReference type="RuleBase" id="RU363032"/>
    </source>
</evidence>
<feature type="transmembrane region" description="Helical" evidence="7">
    <location>
        <begin position="251"/>
        <end position="276"/>
    </location>
</feature>
<feature type="transmembrane region" description="Helical" evidence="7">
    <location>
        <begin position="198"/>
        <end position="225"/>
    </location>
</feature>
<name>A0A917X3F6_9ACTN</name>
<reference evidence="9" key="2">
    <citation type="submission" date="2020-09" db="EMBL/GenBank/DDBJ databases">
        <authorList>
            <person name="Sun Q."/>
            <person name="Ohkuma M."/>
        </authorList>
    </citation>
    <scope>NUCLEOTIDE SEQUENCE</scope>
    <source>
        <strain evidence="9">JCM 19831</strain>
    </source>
</reference>
<comment type="caution">
    <text evidence="9">The sequence shown here is derived from an EMBL/GenBank/DDBJ whole genome shotgun (WGS) entry which is preliminary data.</text>
</comment>
<feature type="domain" description="ABC transmembrane type-1" evidence="8">
    <location>
        <begin position="88"/>
        <end position="272"/>
    </location>
</feature>
<dbReference type="GO" id="GO:0055085">
    <property type="term" value="P:transmembrane transport"/>
    <property type="evidence" value="ECO:0007669"/>
    <property type="project" value="InterPro"/>
</dbReference>
<feature type="transmembrane region" description="Helical" evidence="7">
    <location>
        <begin position="96"/>
        <end position="116"/>
    </location>
</feature>
<comment type="similarity">
    <text evidence="7">Belongs to the binding-protein-dependent transport system permease family.</text>
</comment>
<feature type="transmembrane region" description="Helical" evidence="7">
    <location>
        <begin position="128"/>
        <end position="148"/>
    </location>
</feature>
<dbReference type="AlphaFoldDB" id="A0A917X3F6"/>
<evidence type="ECO:0000256" key="3">
    <source>
        <dbReference type="ARBA" id="ARBA00022475"/>
    </source>
</evidence>
<evidence type="ECO:0000313" key="9">
    <source>
        <dbReference type="EMBL" id="GGM58920.1"/>
    </source>
</evidence>
<keyword evidence="5 7" id="KW-1133">Transmembrane helix</keyword>
<keyword evidence="4 7" id="KW-0812">Transmembrane</keyword>
<dbReference type="Proteomes" id="UP000642070">
    <property type="component" value="Unassembled WGS sequence"/>
</dbReference>
<keyword evidence="10" id="KW-1185">Reference proteome</keyword>
<dbReference type="EMBL" id="BMPI01000042">
    <property type="protein sequence ID" value="GGM58920.1"/>
    <property type="molecule type" value="Genomic_DNA"/>
</dbReference>
<keyword evidence="6 7" id="KW-0472">Membrane</keyword>
<evidence type="ECO:0000256" key="2">
    <source>
        <dbReference type="ARBA" id="ARBA00022448"/>
    </source>
</evidence>
<evidence type="ECO:0000256" key="5">
    <source>
        <dbReference type="ARBA" id="ARBA00022989"/>
    </source>
</evidence>
<accession>A0A917X3F6</accession>
<dbReference type="CDD" id="cd06261">
    <property type="entry name" value="TM_PBP2"/>
    <property type="match status" value="1"/>
</dbReference>
<dbReference type="PANTHER" id="PTHR30151">
    <property type="entry name" value="ALKANE SULFONATE ABC TRANSPORTER-RELATED, MEMBRANE SUBUNIT"/>
    <property type="match status" value="1"/>
</dbReference>
<dbReference type="Pfam" id="PF00528">
    <property type="entry name" value="BPD_transp_1"/>
    <property type="match status" value="1"/>
</dbReference>
<dbReference type="InterPro" id="IPR000515">
    <property type="entry name" value="MetI-like"/>
</dbReference>
<dbReference type="GO" id="GO:0010438">
    <property type="term" value="P:cellular response to sulfur starvation"/>
    <property type="evidence" value="ECO:0007669"/>
    <property type="project" value="TreeGrafter"/>
</dbReference>
<feature type="transmembrane region" description="Helical" evidence="7">
    <location>
        <begin position="154"/>
        <end position="177"/>
    </location>
</feature>
<sequence>MPSQTLTRAERQRILRTPGRHELAPERWMRLLRLRDLALGAGVPLLLAVLWQVACDAGWIDRRLYPSPLDIIRTAGDMWQRDTLWPDLLASLRRTGLGYVIGSAVGALFGVAMGLWRPIRAALDPLLNALYTVPKLALLPVFLTVFGFGELPVVALIAVTVFFFIWISTMSAMVAVPEGYREAGVTLNLSTWQMFRHVMLPAALPEIFVGLRIAAGVSVLILVGVEFVLGGNGLGHVIEQGRTTLVLGQTYVGIVVVALVGLVFSVVVQLIGRLLMPWSRAGSVMRQL</sequence>
<dbReference type="PANTHER" id="PTHR30151:SF25">
    <property type="entry name" value="TAURINE TRANSPORT SYSTEM PERMEASE PROTEIN TAUC"/>
    <property type="match status" value="1"/>
</dbReference>
<dbReference type="SUPFAM" id="SSF161098">
    <property type="entry name" value="MetI-like"/>
    <property type="match status" value="1"/>
</dbReference>
<keyword evidence="3" id="KW-1003">Cell membrane</keyword>
<keyword evidence="2 7" id="KW-0813">Transport</keyword>
<dbReference type="PROSITE" id="PS50928">
    <property type="entry name" value="ABC_TM1"/>
    <property type="match status" value="1"/>
</dbReference>
<dbReference type="InterPro" id="IPR035906">
    <property type="entry name" value="MetI-like_sf"/>
</dbReference>
<evidence type="ECO:0000256" key="1">
    <source>
        <dbReference type="ARBA" id="ARBA00004651"/>
    </source>
</evidence>
<gene>
    <name evidence="9" type="ORF">GCM10007977_070560</name>
</gene>
<evidence type="ECO:0000256" key="6">
    <source>
        <dbReference type="ARBA" id="ARBA00023136"/>
    </source>
</evidence>
<evidence type="ECO:0000313" key="10">
    <source>
        <dbReference type="Proteomes" id="UP000642070"/>
    </source>
</evidence>
<comment type="subcellular location">
    <subcellularLocation>
        <location evidence="1 7">Cell membrane</location>
        <topology evidence="1 7">Multi-pass membrane protein</topology>
    </subcellularLocation>
</comment>
<dbReference type="RefSeq" id="WP_190254352.1">
    <property type="nucleotide sequence ID" value="NZ_BMPI01000042.1"/>
</dbReference>
<dbReference type="GO" id="GO:0005886">
    <property type="term" value="C:plasma membrane"/>
    <property type="evidence" value="ECO:0007669"/>
    <property type="project" value="UniProtKB-SubCell"/>
</dbReference>
<protein>
    <submittedName>
        <fullName evidence="9">ABC transporter permease</fullName>
    </submittedName>
</protein>
<evidence type="ECO:0000259" key="8">
    <source>
        <dbReference type="PROSITE" id="PS50928"/>
    </source>
</evidence>
<proteinExistence type="inferred from homology"/>
<organism evidence="9 10">
    <name type="scientific">Dactylosporangium sucinum</name>
    <dbReference type="NCBI Taxonomy" id="1424081"/>
    <lineage>
        <taxon>Bacteria</taxon>
        <taxon>Bacillati</taxon>
        <taxon>Actinomycetota</taxon>
        <taxon>Actinomycetes</taxon>
        <taxon>Micromonosporales</taxon>
        <taxon>Micromonosporaceae</taxon>
        <taxon>Dactylosporangium</taxon>
    </lineage>
</organism>